<feature type="transmembrane region" description="Helical" evidence="1">
    <location>
        <begin position="331"/>
        <end position="355"/>
    </location>
</feature>
<dbReference type="InterPro" id="IPR050879">
    <property type="entry name" value="Acyltransferase_3"/>
</dbReference>
<dbReference type="InterPro" id="IPR043968">
    <property type="entry name" value="SGNH"/>
</dbReference>
<evidence type="ECO:0000313" key="5">
    <source>
        <dbReference type="Proteomes" id="UP000248148"/>
    </source>
</evidence>
<dbReference type="PANTHER" id="PTHR23028">
    <property type="entry name" value="ACETYLTRANSFERASE"/>
    <property type="match status" value="1"/>
</dbReference>
<feature type="transmembrane region" description="Helical" evidence="1">
    <location>
        <begin position="96"/>
        <end position="113"/>
    </location>
</feature>
<dbReference type="InterPro" id="IPR002656">
    <property type="entry name" value="Acyl_transf_3_dom"/>
</dbReference>
<reference evidence="4 5" key="1">
    <citation type="submission" date="2018-06" db="EMBL/GenBank/DDBJ databases">
        <title>Genomic Encyclopedia of Archaeal and Bacterial Type Strains, Phase II (KMG-II): from individual species to whole genera.</title>
        <authorList>
            <person name="Goeker M."/>
        </authorList>
    </citation>
    <scope>NUCLEOTIDE SEQUENCE [LARGE SCALE GENOMIC DNA]</scope>
    <source>
        <strain evidence="4 5">JCM 11668</strain>
    </source>
</reference>
<sequence>MRLDIQGLRGIAVLLVVFYHAGLGLKAGYLGVDIFFVISGYLITGLICRSLDEDRFSFSDFYWRRAKRLLPAAFVTFLVTSVFASAILTQLELRSYISQLLGALTFTANFVLAQQAGYFDTAATLKPLLHTWSLAVEEQYYLLAPFILWVTPPRLRRPVVIAVILTCLALCMLFARSKPSFAFYLLPARAWELALGALLALSPLPRLPTLARSVAGTSAVLVLIMVPALSIDPVHPRTDAVIVCLATAVVIATQPPILSRGILANGLARVGDISYALYLVHWPVFAFAHSIYFSEPPLLLRLSLLAAVFPLAMALYRWVENPIRHSCLRPSPPVLAGSFTLIAAALAIPLSYLALASQQRDWSEIRRPNTGFDPICDQRVLSKIPACQNSPTPAIAVWGDSFAMHLIPGLAADDRGLGIIQMTRSSCPPILEPFSQQDTGRNERGDSCESFNRAVLERIVADENLQYVVLASASNFDRIGSTVHSLQAAGKRVVYVAPPPFTAIDYSICVERLLDNRLTLGSSRDCSFSEQEYLRKQQSTLEQLRSTSDQHDFSVISLSEAFCADGRCKTNDGVTSFYRDFAHLSVDGSIYAARKLNLISTILQSAR</sequence>
<dbReference type="AlphaFoldDB" id="A0A318T919"/>
<protein>
    <submittedName>
        <fullName evidence="4">Peptidoglycan/LPS O-acetylase OafA/YrhL</fullName>
    </submittedName>
</protein>
<dbReference type="Proteomes" id="UP000248148">
    <property type="component" value="Unassembled WGS sequence"/>
</dbReference>
<accession>A0A318T919</accession>
<dbReference type="GO" id="GO:0009103">
    <property type="term" value="P:lipopolysaccharide biosynthetic process"/>
    <property type="evidence" value="ECO:0007669"/>
    <property type="project" value="TreeGrafter"/>
</dbReference>
<organism evidence="4 5">
    <name type="scientific">Rhodopseudomonas faecalis</name>
    <dbReference type="NCBI Taxonomy" id="99655"/>
    <lineage>
        <taxon>Bacteria</taxon>
        <taxon>Pseudomonadati</taxon>
        <taxon>Pseudomonadota</taxon>
        <taxon>Alphaproteobacteria</taxon>
        <taxon>Hyphomicrobiales</taxon>
        <taxon>Nitrobacteraceae</taxon>
        <taxon>Rhodopseudomonas</taxon>
    </lineage>
</organism>
<evidence type="ECO:0000256" key="1">
    <source>
        <dbReference type="SAM" id="Phobius"/>
    </source>
</evidence>
<name>A0A318T919_9BRAD</name>
<gene>
    <name evidence="4" type="ORF">BJ122_11935</name>
</gene>
<feature type="transmembrane region" description="Helical" evidence="1">
    <location>
        <begin position="69"/>
        <end position="90"/>
    </location>
</feature>
<feature type="transmembrane region" description="Helical" evidence="1">
    <location>
        <begin position="298"/>
        <end position="319"/>
    </location>
</feature>
<keyword evidence="1" id="KW-0472">Membrane</keyword>
<dbReference type="PANTHER" id="PTHR23028:SF53">
    <property type="entry name" value="ACYL_TRANSF_3 DOMAIN-CONTAINING PROTEIN"/>
    <property type="match status" value="1"/>
</dbReference>
<dbReference type="GO" id="GO:0016747">
    <property type="term" value="F:acyltransferase activity, transferring groups other than amino-acyl groups"/>
    <property type="evidence" value="ECO:0007669"/>
    <property type="project" value="InterPro"/>
</dbReference>
<feature type="transmembrane region" description="Helical" evidence="1">
    <location>
        <begin position="158"/>
        <end position="175"/>
    </location>
</feature>
<feature type="transmembrane region" description="Helical" evidence="1">
    <location>
        <begin position="275"/>
        <end position="292"/>
    </location>
</feature>
<keyword evidence="1" id="KW-0812">Transmembrane</keyword>
<comment type="caution">
    <text evidence="4">The sequence shown here is derived from an EMBL/GenBank/DDBJ whole genome shotgun (WGS) entry which is preliminary data.</text>
</comment>
<dbReference type="EMBL" id="QJTI01000019">
    <property type="protein sequence ID" value="PYF01632.1"/>
    <property type="molecule type" value="Genomic_DNA"/>
</dbReference>
<feature type="transmembrane region" description="Helical" evidence="1">
    <location>
        <begin position="7"/>
        <end position="23"/>
    </location>
</feature>
<evidence type="ECO:0000259" key="3">
    <source>
        <dbReference type="Pfam" id="PF19040"/>
    </source>
</evidence>
<dbReference type="RefSeq" id="WP_110781683.1">
    <property type="nucleotide sequence ID" value="NZ_QJTI01000019.1"/>
</dbReference>
<keyword evidence="1" id="KW-1133">Transmembrane helix</keyword>
<evidence type="ECO:0000313" key="4">
    <source>
        <dbReference type="EMBL" id="PYF01632.1"/>
    </source>
</evidence>
<feature type="domain" description="SGNH" evidence="3">
    <location>
        <begin position="385"/>
        <end position="594"/>
    </location>
</feature>
<proteinExistence type="predicted"/>
<feature type="domain" description="Acyltransferase 3" evidence="2">
    <location>
        <begin position="4"/>
        <end position="317"/>
    </location>
</feature>
<dbReference type="GO" id="GO:0016020">
    <property type="term" value="C:membrane"/>
    <property type="evidence" value="ECO:0007669"/>
    <property type="project" value="TreeGrafter"/>
</dbReference>
<keyword evidence="5" id="KW-1185">Reference proteome</keyword>
<feature type="transmembrane region" description="Helical" evidence="1">
    <location>
        <begin position="29"/>
        <end position="48"/>
    </location>
</feature>
<evidence type="ECO:0000259" key="2">
    <source>
        <dbReference type="Pfam" id="PF01757"/>
    </source>
</evidence>
<dbReference type="OrthoDB" id="9796461at2"/>
<dbReference type="Pfam" id="PF19040">
    <property type="entry name" value="SGNH"/>
    <property type="match status" value="1"/>
</dbReference>
<feature type="transmembrane region" description="Helical" evidence="1">
    <location>
        <begin position="240"/>
        <end position="263"/>
    </location>
</feature>
<dbReference type="Pfam" id="PF01757">
    <property type="entry name" value="Acyl_transf_3"/>
    <property type="match status" value="1"/>
</dbReference>
<feature type="transmembrane region" description="Helical" evidence="1">
    <location>
        <begin position="213"/>
        <end position="234"/>
    </location>
</feature>